<dbReference type="CDD" id="cd14792">
    <property type="entry name" value="GH27"/>
    <property type="match status" value="1"/>
</dbReference>
<dbReference type="Pfam" id="PF17801">
    <property type="entry name" value="Melibiase_C"/>
    <property type="match status" value="1"/>
</dbReference>
<keyword evidence="11" id="KW-1185">Reference proteome</keyword>
<accession>A0A4R1LBL3</accession>
<comment type="catalytic activity">
    <reaction evidence="1 8">
        <text>Hydrolysis of terminal, non-reducing alpha-D-galactose residues in alpha-D-galactosides, including galactose oligosaccharides, galactomannans and galactolipids.</text>
        <dbReference type="EC" id="3.2.1.22"/>
    </reaction>
</comment>
<reference evidence="10 11" key="1">
    <citation type="submission" date="2019-03" db="EMBL/GenBank/DDBJ databases">
        <title>Genomic Encyclopedia of Type Strains, Phase IV (KMG-IV): sequencing the most valuable type-strain genomes for metagenomic binning, comparative biology and taxonomic classification.</title>
        <authorList>
            <person name="Goeker M."/>
        </authorList>
    </citation>
    <scope>NUCLEOTIDE SEQUENCE [LARGE SCALE GENOMIC DNA]</scope>
    <source>
        <strain evidence="10 11">DSM 103428</strain>
    </source>
</reference>
<evidence type="ECO:0000256" key="5">
    <source>
        <dbReference type="ARBA" id="ARBA00022801"/>
    </source>
</evidence>
<sequence length="510" mass="55614">MHTQVASRRKLAYVRMSLLPLFLFLLPLTILVTGCEKGLNGKWAASGRTLDNGEKQLSILELKQSGSDLTGTFKTLGYSVDVKGTATGNHFELFRSQEEKKPFLAGDLVNGELHGVLGNHHAFVAKPATSDDHLPEVTYIAPPPLQNVSYNGLAKTPPMGWNSWNLFAGKIDDQTVRAIADAMVSSGMRDAGYIYVNIDDTWEGVRDANGNLQPNHKFPDMKALADYVHSKGLKLGIYSSPGPRTCAGYPGSYGHEEQDAKTFASWGIDYLKYDWCSAGMIYKDEQMQPVYQKMGAALQSTGRPIVFSLCQYGLDAVEKWGGQVGGNLWRTTGDIRDEWSSMIGNVEKQVPTAPYAGPGHWNDPDMLEIGNGHMSDDEYRTHMSLWALTAAPLLAGNDVRSMTAATKAILLNKEVIAVDQDPLGRQASPVKNGDLELWTKPLADGGVAVGEVNYSASAMKATINAGDLHLKGPVRKARDLWSHKDVKFTKGSYSAMVPPHGVLMLKVSAK</sequence>
<dbReference type="PANTHER" id="PTHR11452:SF75">
    <property type="entry name" value="ALPHA-GALACTOSIDASE MEL1"/>
    <property type="match status" value="1"/>
</dbReference>
<dbReference type="InterPro" id="IPR017853">
    <property type="entry name" value="GH"/>
</dbReference>
<evidence type="ECO:0000256" key="2">
    <source>
        <dbReference type="ARBA" id="ARBA00009743"/>
    </source>
</evidence>
<dbReference type="RefSeq" id="WP_243648060.1">
    <property type="nucleotide sequence ID" value="NZ_SMGK01000001.1"/>
</dbReference>
<dbReference type="EC" id="3.2.1.22" evidence="3 8"/>
<dbReference type="SUPFAM" id="SSF51011">
    <property type="entry name" value="Glycosyl hydrolase domain"/>
    <property type="match status" value="1"/>
</dbReference>
<evidence type="ECO:0000313" key="10">
    <source>
        <dbReference type="EMBL" id="TCK75866.1"/>
    </source>
</evidence>
<dbReference type="EMBL" id="SMGK01000001">
    <property type="protein sequence ID" value="TCK75866.1"/>
    <property type="molecule type" value="Genomic_DNA"/>
</dbReference>
<organism evidence="10 11">
    <name type="scientific">Acidipila rosea</name>
    <dbReference type="NCBI Taxonomy" id="768535"/>
    <lineage>
        <taxon>Bacteria</taxon>
        <taxon>Pseudomonadati</taxon>
        <taxon>Acidobacteriota</taxon>
        <taxon>Terriglobia</taxon>
        <taxon>Terriglobales</taxon>
        <taxon>Acidobacteriaceae</taxon>
        <taxon>Acidipila</taxon>
    </lineage>
</organism>
<dbReference type="InterPro" id="IPR013780">
    <property type="entry name" value="Glyco_hydro_b"/>
</dbReference>
<dbReference type="Gene3D" id="3.20.20.70">
    <property type="entry name" value="Aldolase class I"/>
    <property type="match status" value="1"/>
</dbReference>
<feature type="domain" description="Alpha galactosidase C-terminal" evidence="9">
    <location>
        <begin position="433"/>
        <end position="507"/>
    </location>
</feature>
<dbReference type="InterPro" id="IPR041233">
    <property type="entry name" value="Melibiase_C"/>
</dbReference>
<evidence type="ECO:0000256" key="7">
    <source>
        <dbReference type="ARBA" id="ARBA00023295"/>
    </source>
</evidence>
<dbReference type="PRINTS" id="PR00740">
    <property type="entry name" value="GLHYDRLASE27"/>
</dbReference>
<gene>
    <name evidence="10" type="ORF">C7378_0863</name>
</gene>
<protein>
    <recommendedName>
        <fullName evidence="3 8">Alpha-galactosidase</fullName>
        <ecNumber evidence="3 8">3.2.1.22</ecNumber>
    </recommendedName>
    <alternativeName>
        <fullName evidence="8">Melibiase</fullName>
    </alternativeName>
</protein>
<dbReference type="FunFam" id="3.20.20.70:FF:000202">
    <property type="entry name" value="Alpha-galactosidase"/>
    <property type="match status" value="1"/>
</dbReference>
<evidence type="ECO:0000313" key="11">
    <source>
        <dbReference type="Proteomes" id="UP000295210"/>
    </source>
</evidence>
<evidence type="ECO:0000256" key="3">
    <source>
        <dbReference type="ARBA" id="ARBA00012755"/>
    </source>
</evidence>
<dbReference type="Proteomes" id="UP000295210">
    <property type="component" value="Unassembled WGS sequence"/>
</dbReference>
<evidence type="ECO:0000256" key="1">
    <source>
        <dbReference type="ARBA" id="ARBA00001255"/>
    </source>
</evidence>
<dbReference type="InterPro" id="IPR013785">
    <property type="entry name" value="Aldolase_TIM"/>
</dbReference>
<dbReference type="PANTHER" id="PTHR11452">
    <property type="entry name" value="ALPHA-GALACTOSIDASE/ALPHA-N-ACETYLGALACTOSAMINIDASE"/>
    <property type="match status" value="1"/>
</dbReference>
<dbReference type="InterPro" id="IPR002241">
    <property type="entry name" value="Glyco_hydro_27"/>
</dbReference>
<dbReference type="Gene3D" id="2.60.40.1180">
    <property type="entry name" value="Golgi alpha-mannosidase II"/>
    <property type="match status" value="1"/>
</dbReference>
<evidence type="ECO:0000259" key="9">
    <source>
        <dbReference type="Pfam" id="PF17801"/>
    </source>
</evidence>
<evidence type="ECO:0000256" key="6">
    <source>
        <dbReference type="ARBA" id="ARBA00023157"/>
    </source>
</evidence>
<evidence type="ECO:0000256" key="8">
    <source>
        <dbReference type="RuleBase" id="RU361168"/>
    </source>
</evidence>
<keyword evidence="6 8" id="KW-1015">Disulfide bond</keyword>
<keyword evidence="5 8" id="KW-0378">Hydrolase</keyword>
<dbReference type="SUPFAM" id="SSF51445">
    <property type="entry name" value="(Trans)glycosidases"/>
    <property type="match status" value="1"/>
</dbReference>
<comment type="caution">
    <text evidence="10">The sequence shown here is derived from an EMBL/GenBank/DDBJ whole genome shotgun (WGS) entry which is preliminary data.</text>
</comment>
<dbReference type="GO" id="GO:0004557">
    <property type="term" value="F:alpha-galactosidase activity"/>
    <property type="evidence" value="ECO:0007669"/>
    <property type="project" value="UniProtKB-EC"/>
</dbReference>
<dbReference type="PROSITE" id="PS00512">
    <property type="entry name" value="ALPHA_GALACTOSIDASE"/>
    <property type="match status" value="1"/>
</dbReference>
<dbReference type="AlphaFoldDB" id="A0A4R1LBL3"/>
<proteinExistence type="inferred from homology"/>
<keyword evidence="7 8" id="KW-0326">Glycosidase</keyword>
<keyword evidence="4" id="KW-0732">Signal</keyword>
<dbReference type="Pfam" id="PF16499">
    <property type="entry name" value="Melibiase_2"/>
    <property type="match status" value="1"/>
</dbReference>
<name>A0A4R1LBL3_9BACT</name>
<evidence type="ECO:0000256" key="4">
    <source>
        <dbReference type="ARBA" id="ARBA00022729"/>
    </source>
</evidence>
<dbReference type="GO" id="GO:0016052">
    <property type="term" value="P:carbohydrate catabolic process"/>
    <property type="evidence" value="ECO:0007669"/>
    <property type="project" value="UniProtKB-ARBA"/>
</dbReference>
<dbReference type="InterPro" id="IPR000111">
    <property type="entry name" value="Glyco_hydro_27/36_CS"/>
</dbReference>
<comment type="similarity">
    <text evidence="2 8">Belongs to the glycosyl hydrolase 27 family.</text>
</comment>